<keyword evidence="2" id="KW-1185">Reference proteome</keyword>
<dbReference type="AlphaFoldDB" id="A0A2S5Z9X9"/>
<sequence length="260" mass="29244">MAEKIKAPLIEAIFEIRWGRKDQNSFEYSNNEQSLFPGQISAHASNEGFTEVESFNFGPAPSGALIPQRITHRFRVGPNAWPCIQLGLGIFTVNQVEQGYSWSGFKNSISKGLRVFKNSKPESFLKPSKSVTLVLRYNDAFFPSEEGLTNKEYVEKHFNIDASLSESFISDRRIIDDATDISFRVSMRTSDPEGSISVSIFSAVIGGNPGLIMETIVESDTRSFSIDNFSLDKVVDWCEEAHYFQKHAFETLIKPSAYKL</sequence>
<name>A0A2S5Z9X9_9GAMM</name>
<dbReference type="Proteomes" id="UP000239917">
    <property type="component" value="Unassembled WGS sequence"/>
</dbReference>
<dbReference type="InterPro" id="IPR026349">
    <property type="entry name" value="CHP04255"/>
</dbReference>
<accession>A0A2S5Z9X9</accession>
<evidence type="ECO:0008006" key="3">
    <source>
        <dbReference type="Google" id="ProtNLM"/>
    </source>
</evidence>
<dbReference type="NCBIfam" id="TIGR04255">
    <property type="entry name" value="sporadTIGR04255"/>
    <property type="match status" value="1"/>
</dbReference>
<organism evidence="1 2">
    <name type="scientific">Marinobacter maroccanus</name>
    <dbReference type="NCBI Taxonomy" id="2055143"/>
    <lineage>
        <taxon>Bacteria</taxon>
        <taxon>Pseudomonadati</taxon>
        <taxon>Pseudomonadota</taxon>
        <taxon>Gammaproteobacteria</taxon>
        <taxon>Pseudomonadales</taxon>
        <taxon>Marinobacteraceae</taxon>
        <taxon>Marinobacter</taxon>
    </lineage>
</organism>
<evidence type="ECO:0000313" key="2">
    <source>
        <dbReference type="Proteomes" id="UP000239917"/>
    </source>
</evidence>
<protein>
    <recommendedName>
        <fullName evidence="3">TIGR04255 family protein</fullName>
    </recommendedName>
</protein>
<gene>
    <name evidence="1" type="ORF">KEHDKFFH_10860</name>
</gene>
<dbReference type="OrthoDB" id="148859at2"/>
<evidence type="ECO:0000313" key="1">
    <source>
        <dbReference type="EMBL" id="PPI84121.1"/>
    </source>
</evidence>
<proteinExistence type="predicted"/>
<dbReference type="RefSeq" id="WP_104321942.1">
    <property type="nucleotide sequence ID" value="NZ_PSSX01000008.1"/>
</dbReference>
<dbReference type="EMBL" id="PSSX01000008">
    <property type="protein sequence ID" value="PPI84121.1"/>
    <property type="molecule type" value="Genomic_DNA"/>
</dbReference>
<reference evidence="1 2" key="1">
    <citation type="submission" date="2018-01" db="EMBL/GenBank/DDBJ databases">
        <title>Complete genome sequences of the type strains of Marinobacter flavimaris and Marinobacter maroccanus.</title>
        <authorList>
            <person name="Palau M."/>
            <person name="Boujida N."/>
            <person name="Manresa A."/>
            <person name="Minana-Galbis D."/>
        </authorList>
    </citation>
    <scope>NUCLEOTIDE SEQUENCE [LARGE SCALE GENOMIC DNA]</scope>
    <source>
        <strain evidence="1 2">N4</strain>
    </source>
</reference>
<comment type="caution">
    <text evidence="1">The sequence shown here is derived from an EMBL/GenBank/DDBJ whole genome shotgun (WGS) entry which is preliminary data.</text>
</comment>